<dbReference type="OrthoDB" id="4330at2759"/>
<organism evidence="1 2">
    <name type="scientific">Pomacea canaliculata</name>
    <name type="common">Golden apple snail</name>
    <dbReference type="NCBI Taxonomy" id="400727"/>
    <lineage>
        <taxon>Eukaryota</taxon>
        <taxon>Metazoa</taxon>
        <taxon>Spiralia</taxon>
        <taxon>Lophotrochozoa</taxon>
        <taxon>Mollusca</taxon>
        <taxon>Gastropoda</taxon>
        <taxon>Caenogastropoda</taxon>
        <taxon>Architaenioglossa</taxon>
        <taxon>Ampullarioidea</taxon>
        <taxon>Ampullariidae</taxon>
        <taxon>Pomacea</taxon>
    </lineage>
</organism>
<proteinExistence type="predicted"/>
<protein>
    <submittedName>
        <fullName evidence="1">Uncharacterized protein</fullName>
    </submittedName>
</protein>
<evidence type="ECO:0000313" key="2">
    <source>
        <dbReference type="Proteomes" id="UP000245119"/>
    </source>
</evidence>
<reference evidence="1 2" key="1">
    <citation type="submission" date="2018-04" db="EMBL/GenBank/DDBJ databases">
        <title>The genome of golden apple snail Pomacea canaliculata provides insight into stress tolerance and invasive adaptation.</title>
        <authorList>
            <person name="Liu C."/>
            <person name="Liu B."/>
            <person name="Ren Y."/>
            <person name="Zhang Y."/>
            <person name="Wang H."/>
            <person name="Li S."/>
            <person name="Jiang F."/>
            <person name="Yin L."/>
            <person name="Zhang G."/>
            <person name="Qian W."/>
            <person name="Fan W."/>
        </authorList>
    </citation>
    <scope>NUCLEOTIDE SEQUENCE [LARGE SCALE GENOMIC DNA]</scope>
    <source>
        <strain evidence="1">SZHN2017</strain>
        <tissue evidence="1">Muscle</tissue>
    </source>
</reference>
<sequence length="177" mass="20233">MSRSRPDCRTHLQECRNLRTLREETWPQSETLQNKLYGPVETLQKTTSFISELVSKFVRVASQPCPRCMCSYSALTLKTANIRFMSNGHRLMNVQERHLPKKKWKLRTLGLAFGSSTVAYLLYHQDAEVKNLEFLHSLGGAKQQVRHALAFLPNARVSPPESFLSDSISFQSHDIAL</sequence>
<evidence type="ECO:0000313" key="1">
    <source>
        <dbReference type="EMBL" id="PVD31269.1"/>
    </source>
</evidence>
<dbReference type="Proteomes" id="UP000245119">
    <property type="component" value="Linkage Group LG4"/>
</dbReference>
<name>A0A2T7PCY3_POMCA</name>
<gene>
    <name evidence="1" type="ORF">C0Q70_06681</name>
</gene>
<dbReference type="EMBL" id="PZQS01000004">
    <property type="protein sequence ID" value="PVD31269.1"/>
    <property type="molecule type" value="Genomic_DNA"/>
</dbReference>
<dbReference type="AlphaFoldDB" id="A0A2T7PCY3"/>
<accession>A0A2T7PCY3</accession>
<keyword evidence="2" id="KW-1185">Reference proteome</keyword>
<comment type="caution">
    <text evidence="1">The sequence shown here is derived from an EMBL/GenBank/DDBJ whole genome shotgun (WGS) entry which is preliminary data.</text>
</comment>